<dbReference type="PANTHER" id="PTHR11804">
    <property type="entry name" value="PROTEASE M3 THIMET OLIGOPEPTIDASE-RELATED"/>
    <property type="match status" value="1"/>
</dbReference>
<dbReference type="PANTHER" id="PTHR11804:SF5">
    <property type="entry name" value="OLIGOENDOPEPTIDASE F"/>
    <property type="match status" value="1"/>
</dbReference>
<evidence type="ECO:0000313" key="8">
    <source>
        <dbReference type="EMBL" id="CAF28724.1"/>
    </source>
</evidence>
<comment type="cofactor">
    <cofactor evidence="1">
        <name>Zn(2+)</name>
        <dbReference type="ChEBI" id="CHEBI:29105"/>
    </cofactor>
</comment>
<dbReference type="Gene3D" id="1.20.140.70">
    <property type="entry name" value="Oligopeptidase f, N-terminal domain"/>
    <property type="match status" value="1"/>
</dbReference>
<keyword evidence="4" id="KW-0378">Hydrolase</keyword>
<dbReference type="NCBIfam" id="TIGR02290">
    <property type="entry name" value="M3_fam_3"/>
    <property type="match status" value="1"/>
</dbReference>
<evidence type="ECO:0000256" key="6">
    <source>
        <dbReference type="ARBA" id="ARBA00023049"/>
    </source>
</evidence>
<keyword evidence="6" id="KW-0482">Metalloprotease</keyword>
<keyword evidence="5" id="KW-0862">Zinc</keyword>
<dbReference type="GO" id="GO:0006518">
    <property type="term" value="P:peptide metabolic process"/>
    <property type="evidence" value="ECO:0007669"/>
    <property type="project" value="TreeGrafter"/>
</dbReference>
<feature type="domain" description="Peptidase M3A/M3B catalytic" evidence="7">
    <location>
        <begin position="207"/>
        <end position="586"/>
    </location>
</feature>
<dbReference type="SUPFAM" id="SSF55486">
    <property type="entry name" value="Metalloproteases ('zincins'), catalytic domain"/>
    <property type="match status" value="1"/>
</dbReference>
<dbReference type="Pfam" id="PF01432">
    <property type="entry name" value="Peptidase_M3"/>
    <property type="match status" value="1"/>
</dbReference>
<keyword evidence="3" id="KW-0479">Metal-binding</keyword>
<evidence type="ECO:0000259" key="7">
    <source>
        <dbReference type="Pfam" id="PF01432"/>
    </source>
</evidence>
<reference evidence="8" key="1">
    <citation type="journal article" date="2004" name="Environ. Microbiol.">
        <title>Characterization of Large-Insert DNA Libraries from Soil for Environmental Genomic Studies of Archaea.</title>
        <authorList>
            <person name="Treusch A.H."/>
            <person name="Kletzin A."/>
            <person name="Raddatz G."/>
            <person name="Ochsenreiter T."/>
            <person name="Quaiser A."/>
            <person name="Meurer G."/>
            <person name="Schuster S.C."/>
            <person name="Schleper C."/>
        </authorList>
    </citation>
    <scope>NUCLEOTIDE SEQUENCE</scope>
</reference>
<protein>
    <submittedName>
        <fullName evidence="8">Putative oligoendopeptidase F</fullName>
    </submittedName>
</protein>
<dbReference type="GO" id="GO:0004222">
    <property type="term" value="F:metalloendopeptidase activity"/>
    <property type="evidence" value="ECO:0007669"/>
    <property type="project" value="InterPro"/>
</dbReference>
<evidence type="ECO:0000256" key="1">
    <source>
        <dbReference type="ARBA" id="ARBA00001947"/>
    </source>
</evidence>
<sequence length="600" mass="69414">MLNYSNIKIGKWDLHDLIDDKSTSTFANLVNGIKKDVGEFEANRQILKPDLDGPSFEGLVHKLENIMDVTSIVNSFAQLKYAADTSSNEAAALVLETEKMSSQISNQVLFFDLWFMKTVDTNNAERLIDSLPSVYREYLKHKRLVAKYSLNESEEKIINTLEVTGTGALVKIYDRMTNNFEFSVVKKHGKTRRIKIFKNKEKLLSLVRSPKAYERETAYKALFKTYEKNSGVLGEIYQNLVTQWRDENISIRGFKSPISVRNIYNNIDDTTVETLLAVCKENAHLFHDYFVEKAKLIGMKKLRRYDLYAPISSKNIPRITFRNATKLVLDTFHKFEPRFGQYTERLFKENHIDSEIRNGKTGGAFCYTVAPKRTPYVLLNFDGMMRDVSTMAHEFGHAIHSMFASDKPILVAHAPLPLAETASVFGEMLLNEEIYKKLKRQKKKIFLAEQIDDIYATVMRQAFFTLFEIEAHNQIVEKGVTIDNISDLYIKNLKTQFGDSIRISEDFKWEWLYIPHFYHTPFYCYAYSFGNLLVLSLYQQFREEGNSFISKYIKILSAGGSEKPETLLKDSGFDITKASFWQQGFDLIKMKIDKLKEDEN</sequence>
<dbReference type="InterPro" id="IPR011977">
    <property type="entry name" value="Pept_M3B_clade3"/>
</dbReference>
<dbReference type="GO" id="GO:0046872">
    <property type="term" value="F:metal ion binding"/>
    <property type="evidence" value="ECO:0007669"/>
    <property type="project" value="UniProtKB-KW"/>
</dbReference>
<keyword evidence="2" id="KW-0645">Protease</keyword>
<name>Q702A0_9CREN</name>
<dbReference type="InterPro" id="IPR042088">
    <property type="entry name" value="OligoPept_F_C"/>
</dbReference>
<dbReference type="GO" id="GO:0006508">
    <property type="term" value="P:proteolysis"/>
    <property type="evidence" value="ECO:0007669"/>
    <property type="project" value="UniProtKB-KW"/>
</dbReference>
<evidence type="ECO:0000256" key="4">
    <source>
        <dbReference type="ARBA" id="ARBA00022801"/>
    </source>
</evidence>
<proteinExistence type="predicted"/>
<evidence type="ECO:0000256" key="2">
    <source>
        <dbReference type="ARBA" id="ARBA00022670"/>
    </source>
</evidence>
<dbReference type="Gene3D" id="1.10.1370.20">
    <property type="entry name" value="Oligoendopeptidase f, C-terminal domain"/>
    <property type="match status" value="1"/>
</dbReference>
<accession>Q702A0</accession>
<dbReference type="CDD" id="cd09610">
    <property type="entry name" value="M3B_PepF"/>
    <property type="match status" value="1"/>
</dbReference>
<dbReference type="InterPro" id="IPR045090">
    <property type="entry name" value="Pept_M3A_M3B"/>
</dbReference>
<dbReference type="AlphaFoldDB" id="Q702A0"/>
<evidence type="ECO:0000256" key="3">
    <source>
        <dbReference type="ARBA" id="ARBA00022723"/>
    </source>
</evidence>
<dbReference type="EMBL" id="AJ627421">
    <property type="protein sequence ID" value="CAF28724.1"/>
    <property type="molecule type" value="Genomic_DNA"/>
</dbReference>
<evidence type="ECO:0000256" key="5">
    <source>
        <dbReference type="ARBA" id="ARBA00022833"/>
    </source>
</evidence>
<dbReference type="InterPro" id="IPR001567">
    <property type="entry name" value="Pept_M3A_M3B_dom"/>
</dbReference>
<organism evidence="8">
    <name type="scientific">uncultured crenarchaeote</name>
    <dbReference type="NCBI Taxonomy" id="29281"/>
    <lineage>
        <taxon>Archaea</taxon>
        <taxon>Thermoproteota</taxon>
        <taxon>environmental samples</taxon>
    </lineage>
</organism>